<dbReference type="SUPFAM" id="SSF52833">
    <property type="entry name" value="Thioredoxin-like"/>
    <property type="match status" value="1"/>
</dbReference>
<dbReference type="InterPro" id="IPR008554">
    <property type="entry name" value="Glutaredoxin-like"/>
</dbReference>
<name>H5SSH7_ACEAU</name>
<dbReference type="PANTHER" id="PTHR33558">
    <property type="entry name" value="GLUTAREDOXIN-LIKE PROTEIN C5ORF63 HOMOLOG"/>
    <property type="match status" value="1"/>
</dbReference>
<dbReference type="PANTHER" id="PTHR33558:SF1">
    <property type="entry name" value="GLUTAREDOXIN-LIKE PROTEIN C5ORF63 HOMOLOG"/>
    <property type="match status" value="1"/>
</dbReference>
<dbReference type="InterPro" id="IPR052565">
    <property type="entry name" value="Glutaredoxin-like_YDR286C"/>
</dbReference>
<gene>
    <name evidence="1" type="ORF">HGMM_OP3C268</name>
</gene>
<reference evidence="1" key="2">
    <citation type="journal article" date="2012" name="PLoS ONE">
        <title>A Deeply Branching Thermophilic Bacterium with an Ancient Acetyl-CoA Pathway Dominates a Subsurface Ecosystem.</title>
        <authorList>
            <person name="Takami H."/>
            <person name="Noguchi H."/>
            <person name="Takaki Y."/>
            <person name="Uchiyama I."/>
            <person name="Toyoda A."/>
            <person name="Nishi S."/>
            <person name="Chee G.-J."/>
            <person name="Arai W."/>
            <person name="Nunoura T."/>
            <person name="Itoh T."/>
            <person name="Hattori M."/>
            <person name="Takai K."/>
        </authorList>
    </citation>
    <scope>NUCLEOTIDE SEQUENCE</scope>
</reference>
<dbReference type="EMBL" id="AP011802">
    <property type="protein sequence ID" value="BAL59113.1"/>
    <property type="molecule type" value="Genomic_DNA"/>
</dbReference>
<dbReference type="InterPro" id="IPR036249">
    <property type="entry name" value="Thioredoxin-like_sf"/>
</dbReference>
<dbReference type="AlphaFoldDB" id="H5SSH7"/>
<protein>
    <submittedName>
        <fullName evidence="1">Glutaredoxin 2</fullName>
    </submittedName>
</protein>
<accession>H5SSH7</accession>
<proteinExistence type="predicted"/>
<reference evidence="1" key="1">
    <citation type="journal article" date="2005" name="Environ. Microbiol.">
        <title>Genetic and functional properties of uncultivated thermophilic crenarchaeotes from a subsurface gold mine as revealed by analysis of genome fragments.</title>
        <authorList>
            <person name="Nunoura T."/>
            <person name="Hirayama H."/>
            <person name="Takami H."/>
            <person name="Oida H."/>
            <person name="Nishi S."/>
            <person name="Shimamura S."/>
            <person name="Suzuki Y."/>
            <person name="Inagaki F."/>
            <person name="Takai K."/>
            <person name="Nealson K.H."/>
            <person name="Horikoshi K."/>
        </authorList>
    </citation>
    <scope>NUCLEOTIDE SEQUENCE</scope>
</reference>
<dbReference type="Gene3D" id="3.40.30.10">
    <property type="entry name" value="Glutaredoxin"/>
    <property type="match status" value="1"/>
</dbReference>
<dbReference type="Pfam" id="PF05768">
    <property type="entry name" value="Glrx-like"/>
    <property type="match status" value="1"/>
</dbReference>
<sequence>MKTVTLYTKPGCGLCAEAEHELRALQREIAFELILCDITQDPQLMAQYHDDIPVVLCEGSELCRHRVDVERVRRALAA</sequence>
<evidence type="ECO:0000313" key="1">
    <source>
        <dbReference type="EMBL" id="BAL59113.1"/>
    </source>
</evidence>
<organism evidence="1">
    <name type="scientific">Acetithermum autotrophicum</name>
    <dbReference type="NCBI Taxonomy" id="1446466"/>
    <lineage>
        <taxon>Bacteria</taxon>
        <taxon>Candidatus Bipolaricaulota</taxon>
        <taxon>Candidatus Acetithermum</taxon>
    </lineage>
</organism>